<reference evidence="2 3" key="1">
    <citation type="submission" date="2012-09" db="EMBL/GenBank/DDBJ databases">
        <title>Genome Sequence of alkane-degrading Bacterium Alcanivorax sp. 19-m-6.</title>
        <authorList>
            <person name="Lai Q."/>
            <person name="Shao Z."/>
        </authorList>
    </citation>
    <scope>NUCLEOTIDE SEQUENCE [LARGE SCALE GENOMIC DNA]</scope>
    <source>
        <strain evidence="2 3">19-m-6</strain>
    </source>
</reference>
<dbReference type="EMBL" id="ARXV01000018">
    <property type="protein sequence ID" value="KGD63363.1"/>
    <property type="molecule type" value="Genomic_DNA"/>
</dbReference>
<comment type="caution">
    <text evidence="2">The sequence shown here is derived from an EMBL/GenBank/DDBJ whole genome shotgun (WGS) entry which is preliminary data.</text>
</comment>
<dbReference type="InterPro" id="IPR011604">
    <property type="entry name" value="PDDEXK-like_dom_sf"/>
</dbReference>
<feature type="domain" description="PD-(D/E)XK endonuclease-like" evidence="1">
    <location>
        <begin position="23"/>
        <end position="147"/>
    </location>
</feature>
<protein>
    <recommendedName>
        <fullName evidence="1">PD-(D/E)XK endonuclease-like domain-containing protein</fullName>
    </recommendedName>
</protein>
<dbReference type="STRING" id="1177154.Y5S_03349"/>
<accession>A0A095TLM8</accession>
<dbReference type="Pfam" id="PF12705">
    <property type="entry name" value="PDDEXK_1"/>
    <property type="match status" value="1"/>
</dbReference>
<organism evidence="2 3">
    <name type="scientific">Alcanivorax nanhaiticus</name>
    <dbReference type="NCBI Taxonomy" id="1177154"/>
    <lineage>
        <taxon>Bacteria</taxon>
        <taxon>Pseudomonadati</taxon>
        <taxon>Pseudomonadota</taxon>
        <taxon>Gammaproteobacteria</taxon>
        <taxon>Oceanospirillales</taxon>
        <taxon>Alcanivoracaceae</taxon>
        <taxon>Alcanivorax</taxon>
    </lineage>
</organism>
<dbReference type="PATRIC" id="fig|1177154.3.peg.3374"/>
<evidence type="ECO:0000313" key="3">
    <source>
        <dbReference type="Proteomes" id="UP000029444"/>
    </source>
</evidence>
<evidence type="ECO:0000313" key="2">
    <source>
        <dbReference type="EMBL" id="KGD63363.1"/>
    </source>
</evidence>
<proteinExistence type="predicted"/>
<keyword evidence="3" id="KW-1185">Reference proteome</keyword>
<sequence length="182" mass="20908">MTETILWVLALVVAPLLVAKADLWRKSIQLLRSSEMNAIRSWWERENMPRELRGATLFLNEQDISTTEPVALHGRVDQVFKTIKGVLVPVDTKTRDTTCIFKSDIIQLSVYRVILEAKYGSQYKVSRRGYVRVVIQSGSEESVRYMPVELLSERKVAALWRRYNALRSGEKKGKCTCDGHLH</sequence>
<dbReference type="Gene3D" id="3.90.320.10">
    <property type="match status" value="1"/>
</dbReference>
<name>A0A095TLM8_9GAMM</name>
<dbReference type="InterPro" id="IPR038726">
    <property type="entry name" value="PDDEXK_AddAB-type"/>
</dbReference>
<dbReference type="Proteomes" id="UP000029444">
    <property type="component" value="Unassembled WGS sequence"/>
</dbReference>
<dbReference type="eggNOG" id="COG1468">
    <property type="taxonomic scope" value="Bacteria"/>
</dbReference>
<evidence type="ECO:0000259" key="1">
    <source>
        <dbReference type="Pfam" id="PF12705"/>
    </source>
</evidence>
<dbReference type="AlphaFoldDB" id="A0A095TLM8"/>
<dbReference type="RefSeq" id="WP_035234696.1">
    <property type="nucleotide sequence ID" value="NZ_ARXV01000018.1"/>
</dbReference>
<gene>
    <name evidence="2" type="ORF">Y5S_03349</name>
</gene>
<dbReference type="OrthoDB" id="1681119at2"/>